<dbReference type="PROSITE" id="PS51318">
    <property type="entry name" value="TAT"/>
    <property type="match status" value="1"/>
</dbReference>
<comment type="caution">
    <text evidence="3">The sequence shown here is derived from an EMBL/GenBank/DDBJ whole genome shotgun (WGS) entry which is preliminary data.</text>
</comment>
<feature type="signal peptide" evidence="2">
    <location>
        <begin position="1"/>
        <end position="22"/>
    </location>
</feature>
<dbReference type="InterPro" id="IPR006311">
    <property type="entry name" value="TAT_signal"/>
</dbReference>
<dbReference type="EMBL" id="JAZEWV010000008">
    <property type="protein sequence ID" value="MEE4542975.1"/>
    <property type="molecule type" value="Genomic_DNA"/>
</dbReference>
<dbReference type="RefSeq" id="WP_330794934.1">
    <property type="nucleotide sequence ID" value="NZ_JAZEWV010000008.1"/>
</dbReference>
<proteinExistence type="predicted"/>
<dbReference type="Proteomes" id="UP001344658">
    <property type="component" value="Unassembled WGS sequence"/>
</dbReference>
<protein>
    <recommendedName>
        <fullName evidence="5">Tat pathway signal sequence domain protein</fullName>
    </recommendedName>
</protein>
<accession>A0ABU7PAY4</accession>
<evidence type="ECO:0000313" key="4">
    <source>
        <dbReference type="Proteomes" id="UP001344658"/>
    </source>
</evidence>
<feature type="chain" id="PRO_5046669505" description="Tat pathway signal sequence domain protein" evidence="2">
    <location>
        <begin position="23"/>
        <end position="215"/>
    </location>
</feature>
<organism evidence="3 4">
    <name type="scientific">Actinacidiphila polyblastidii</name>
    <dbReference type="NCBI Taxonomy" id="3110430"/>
    <lineage>
        <taxon>Bacteria</taxon>
        <taxon>Bacillati</taxon>
        <taxon>Actinomycetota</taxon>
        <taxon>Actinomycetes</taxon>
        <taxon>Kitasatosporales</taxon>
        <taxon>Streptomycetaceae</taxon>
        <taxon>Actinacidiphila</taxon>
    </lineage>
</organism>
<sequence>MGFRRRNVVASAAALLAAGAAAALVLTARGPSPHAPTAAELTALPACSRADVGRDSLQVSMRGLPRNIGPGDGWHELTASMTNVSGRRLPVAFVSAYPTRQTLGDGDPPLGPYSSLEVRTPGADGWRPAPALAPPIAVVRGLRPGARIAYRMRFRLNADAPRGLDYGDVMLDVHFADVGPGVSGRTRPCRQESVGDAPFEVHPSATGPAVTPSGG</sequence>
<evidence type="ECO:0000256" key="2">
    <source>
        <dbReference type="SAM" id="SignalP"/>
    </source>
</evidence>
<evidence type="ECO:0000313" key="3">
    <source>
        <dbReference type="EMBL" id="MEE4542975.1"/>
    </source>
</evidence>
<feature type="region of interest" description="Disordered" evidence="1">
    <location>
        <begin position="181"/>
        <end position="215"/>
    </location>
</feature>
<evidence type="ECO:0008006" key="5">
    <source>
        <dbReference type="Google" id="ProtNLM"/>
    </source>
</evidence>
<keyword evidence="4" id="KW-1185">Reference proteome</keyword>
<name>A0ABU7PAY4_9ACTN</name>
<gene>
    <name evidence="3" type="ORF">V2S66_13490</name>
</gene>
<reference evidence="3 4" key="1">
    <citation type="submission" date="2023-12" db="EMBL/GenBank/DDBJ databases">
        <title>Streptomyces sp. V4-01.</title>
        <authorList>
            <person name="Somphong A."/>
            <person name="Phongsopitanun W."/>
        </authorList>
    </citation>
    <scope>NUCLEOTIDE SEQUENCE [LARGE SCALE GENOMIC DNA]</scope>
    <source>
        <strain evidence="3 4">V4-01</strain>
    </source>
</reference>
<evidence type="ECO:0000256" key="1">
    <source>
        <dbReference type="SAM" id="MobiDB-lite"/>
    </source>
</evidence>
<keyword evidence="2" id="KW-0732">Signal</keyword>